<gene>
    <name evidence="13" type="ORF">SmJEL517_g06161</name>
</gene>
<feature type="region of interest" description="Disordered" evidence="10">
    <location>
        <begin position="43"/>
        <end position="120"/>
    </location>
</feature>
<feature type="binding site" evidence="9">
    <location>
        <position position="364"/>
    </location>
    <ligand>
        <name>ATP</name>
        <dbReference type="ChEBI" id="CHEBI:30616"/>
    </ligand>
</feature>
<comment type="catalytic activity">
    <reaction evidence="8">
        <text>L-seryl-[protein] + ATP = O-phospho-L-seryl-[protein] + ADP + H(+)</text>
        <dbReference type="Rhea" id="RHEA:17989"/>
        <dbReference type="Rhea" id="RHEA-COMP:9863"/>
        <dbReference type="Rhea" id="RHEA-COMP:11604"/>
        <dbReference type="ChEBI" id="CHEBI:15378"/>
        <dbReference type="ChEBI" id="CHEBI:29999"/>
        <dbReference type="ChEBI" id="CHEBI:30616"/>
        <dbReference type="ChEBI" id="CHEBI:83421"/>
        <dbReference type="ChEBI" id="CHEBI:456216"/>
        <dbReference type="EC" id="2.7.11.11"/>
    </reaction>
</comment>
<keyword evidence="14" id="KW-1185">Reference proteome</keyword>
<dbReference type="Proteomes" id="UP000319731">
    <property type="component" value="Unassembled WGS sequence"/>
</dbReference>
<dbReference type="EC" id="2.7.11.11" evidence="1"/>
<dbReference type="InterPro" id="IPR011009">
    <property type="entry name" value="Kinase-like_dom_sf"/>
</dbReference>
<evidence type="ECO:0000259" key="11">
    <source>
        <dbReference type="PROSITE" id="PS50011"/>
    </source>
</evidence>
<dbReference type="PANTHER" id="PTHR24353">
    <property type="entry name" value="CYCLIC NUCLEOTIDE-DEPENDENT PROTEIN KINASE"/>
    <property type="match status" value="1"/>
</dbReference>
<feature type="compositionally biased region" description="Polar residues" evidence="10">
    <location>
        <begin position="43"/>
        <end position="60"/>
    </location>
</feature>
<feature type="compositionally biased region" description="Polar residues" evidence="10">
    <location>
        <begin position="71"/>
        <end position="88"/>
    </location>
</feature>
<feature type="region of interest" description="Disordered" evidence="10">
    <location>
        <begin position="126"/>
        <end position="145"/>
    </location>
</feature>
<dbReference type="PROSITE" id="PS50011">
    <property type="entry name" value="PROTEIN_KINASE_DOM"/>
    <property type="match status" value="1"/>
</dbReference>
<evidence type="ECO:0000256" key="4">
    <source>
        <dbReference type="ARBA" id="ARBA00022741"/>
    </source>
</evidence>
<name>A0A507BWL7_9FUNG</name>
<dbReference type="PROSITE" id="PS00108">
    <property type="entry name" value="PROTEIN_KINASE_ST"/>
    <property type="match status" value="1"/>
</dbReference>
<dbReference type="InterPro" id="IPR000961">
    <property type="entry name" value="AGC-kinase_C"/>
</dbReference>
<dbReference type="Gene3D" id="3.30.200.20">
    <property type="entry name" value="Phosphorylase Kinase, domain 1"/>
    <property type="match status" value="1"/>
</dbReference>
<dbReference type="GO" id="GO:0005634">
    <property type="term" value="C:nucleus"/>
    <property type="evidence" value="ECO:0007669"/>
    <property type="project" value="TreeGrafter"/>
</dbReference>
<dbReference type="GO" id="GO:0004691">
    <property type="term" value="F:cAMP-dependent protein kinase activity"/>
    <property type="evidence" value="ECO:0007669"/>
    <property type="project" value="UniProtKB-EC"/>
</dbReference>
<feature type="domain" description="AGC-kinase C-terminal" evidence="12">
    <location>
        <begin position="592"/>
        <end position="654"/>
    </location>
</feature>
<evidence type="ECO:0000256" key="3">
    <source>
        <dbReference type="ARBA" id="ARBA00022679"/>
    </source>
</evidence>
<feature type="compositionally biased region" description="Polar residues" evidence="10">
    <location>
        <begin position="275"/>
        <end position="284"/>
    </location>
</feature>
<evidence type="ECO:0000313" key="14">
    <source>
        <dbReference type="Proteomes" id="UP000319731"/>
    </source>
</evidence>
<dbReference type="AlphaFoldDB" id="A0A507BWL7"/>
<feature type="domain" description="Protein kinase" evidence="11">
    <location>
        <begin position="326"/>
        <end position="591"/>
    </location>
</feature>
<dbReference type="Gene3D" id="1.10.510.10">
    <property type="entry name" value="Transferase(Phosphotransferase) domain 1"/>
    <property type="match status" value="1"/>
</dbReference>
<dbReference type="GO" id="GO:0005524">
    <property type="term" value="F:ATP binding"/>
    <property type="evidence" value="ECO:0007669"/>
    <property type="project" value="UniProtKB-UniRule"/>
</dbReference>
<dbReference type="EMBL" id="QEAO01000084">
    <property type="protein sequence ID" value="TPX30224.1"/>
    <property type="molecule type" value="Genomic_DNA"/>
</dbReference>
<comment type="catalytic activity">
    <reaction evidence="7">
        <text>L-threonyl-[protein] + ATP = O-phospho-L-threonyl-[protein] + ADP + H(+)</text>
        <dbReference type="Rhea" id="RHEA:46608"/>
        <dbReference type="Rhea" id="RHEA-COMP:11060"/>
        <dbReference type="Rhea" id="RHEA-COMP:11605"/>
        <dbReference type="ChEBI" id="CHEBI:15378"/>
        <dbReference type="ChEBI" id="CHEBI:30013"/>
        <dbReference type="ChEBI" id="CHEBI:30616"/>
        <dbReference type="ChEBI" id="CHEBI:61977"/>
        <dbReference type="ChEBI" id="CHEBI:456216"/>
        <dbReference type="EC" id="2.7.11.11"/>
    </reaction>
</comment>
<dbReference type="RefSeq" id="XP_031021934.1">
    <property type="nucleotide sequence ID" value="XM_031172087.1"/>
</dbReference>
<dbReference type="STRING" id="1806994.A0A507BWL7"/>
<evidence type="ECO:0000256" key="1">
    <source>
        <dbReference type="ARBA" id="ARBA00012444"/>
    </source>
</evidence>
<dbReference type="PANTHER" id="PTHR24353:SF153">
    <property type="entry name" value="CAMP-DEPENDENT PROTEIN KINASE CATALYTIC SUBUNIT 1"/>
    <property type="match status" value="1"/>
</dbReference>
<evidence type="ECO:0000256" key="2">
    <source>
        <dbReference type="ARBA" id="ARBA00022527"/>
    </source>
</evidence>
<accession>A0A507BWL7</accession>
<proteinExistence type="predicted"/>
<dbReference type="SUPFAM" id="SSF56112">
    <property type="entry name" value="Protein kinase-like (PK-like)"/>
    <property type="match status" value="1"/>
</dbReference>
<dbReference type="GO" id="GO:0005952">
    <property type="term" value="C:cAMP-dependent protein kinase complex"/>
    <property type="evidence" value="ECO:0007669"/>
    <property type="project" value="TreeGrafter"/>
</dbReference>
<dbReference type="FunFam" id="1.10.510.10:FF:000008">
    <property type="entry name" value="Non-specific serine/threonine protein kinase"/>
    <property type="match status" value="1"/>
</dbReference>
<feature type="compositionally biased region" description="Polar residues" evidence="10">
    <location>
        <begin position="131"/>
        <end position="142"/>
    </location>
</feature>
<dbReference type="GeneID" id="42007384"/>
<feature type="region of interest" description="Disordered" evidence="10">
    <location>
        <begin position="257"/>
        <end position="284"/>
    </location>
</feature>
<evidence type="ECO:0000259" key="12">
    <source>
        <dbReference type="PROSITE" id="PS51285"/>
    </source>
</evidence>
<keyword evidence="2" id="KW-0723">Serine/threonine-protein kinase</keyword>
<dbReference type="InterPro" id="IPR017441">
    <property type="entry name" value="Protein_kinase_ATP_BS"/>
</dbReference>
<reference evidence="13 14" key="1">
    <citation type="journal article" date="2019" name="Sci. Rep.">
        <title>Comparative genomics of chytrid fungi reveal insights into the obligate biotrophic and pathogenic lifestyle of Synchytrium endobioticum.</title>
        <authorList>
            <person name="van de Vossenberg B.T.L.H."/>
            <person name="Warris S."/>
            <person name="Nguyen H.D.T."/>
            <person name="van Gent-Pelzer M.P.E."/>
            <person name="Joly D.L."/>
            <person name="van de Geest H.C."/>
            <person name="Bonants P.J.M."/>
            <person name="Smith D.S."/>
            <person name="Levesque C.A."/>
            <person name="van der Lee T.A.J."/>
        </authorList>
    </citation>
    <scope>NUCLEOTIDE SEQUENCE [LARGE SCALE GENOMIC DNA]</scope>
    <source>
        <strain evidence="13 14">JEL517</strain>
    </source>
</reference>
<dbReference type="Pfam" id="PF00069">
    <property type="entry name" value="Pkinase"/>
    <property type="match status" value="1"/>
</dbReference>
<feature type="compositionally biased region" description="Polar residues" evidence="10">
    <location>
        <begin position="104"/>
        <end position="114"/>
    </location>
</feature>
<evidence type="ECO:0000256" key="7">
    <source>
        <dbReference type="ARBA" id="ARBA00047292"/>
    </source>
</evidence>
<dbReference type="OrthoDB" id="2171442at2759"/>
<dbReference type="PROSITE" id="PS00107">
    <property type="entry name" value="PROTEIN_KINASE_ATP"/>
    <property type="match status" value="1"/>
</dbReference>
<keyword evidence="4 9" id="KW-0547">Nucleotide-binding</keyword>
<keyword evidence="6 9" id="KW-0067">ATP-binding</keyword>
<dbReference type="InterPro" id="IPR000719">
    <property type="entry name" value="Prot_kinase_dom"/>
</dbReference>
<comment type="caution">
    <text evidence="13">The sequence shown here is derived from an EMBL/GenBank/DDBJ whole genome shotgun (WGS) entry which is preliminary data.</text>
</comment>
<keyword evidence="5" id="KW-0418">Kinase</keyword>
<sequence length="654" mass="71325">MPGGERTYRVAPPIIEQVDQYSSVRPEDLENGILTISDNDVSTTAANSTGSNHSTKSTPAGKNWVVDGLRTTGSPGKSNLSRSNSNDGVTCKSGGTGGLLKASQGMSRANSGDGSTKGMLKSLSKEMGMTRRQSNNSSTFSKFRSPDVSAIQTARFKGHHAPAETPHASQFPSMLSKELALLDMSQKYDQQLVEIGEEGTGTTQDRLPLVGEVGRARSVEPTSPNGGITGTKETKRMSAAKAAAVGIVKRLGNIGKSRPTTAATASTSGSNNSSKIATPTNNSSSSVDLVAALPIQKPKSMPKRGAAGSASAPEVKLRADYELEDFDLREQIGKGAFARVFLVRFNPRAGLAPLRSGAKYFALKVLSKKQIVDTRQVKHVMNEKHLLEMSKTPFVVNLLATFVDPRHLFLVMEYVPGGDLFSYLRKCRRFPEETARFYSCEILMALEYLHSLNILYRDLKPENILLDGQGHLKLADFGFAKISQDVATTFCGTPAYMAPEVILKSAYTQCVDWWSFGIVTYEMMAGYTPFHDTTPQKIYENVLGGQFRWSSQIQPICKEFLKRLLDPIPKRRLGTAHGLAGATEIKNNVWFDDVDWDAAARREVPVPWVPPVGSDSDVTNFEIYKDDCSVIDAARGVMRANETDGLYDDAFIGF</sequence>
<evidence type="ECO:0000256" key="5">
    <source>
        <dbReference type="ARBA" id="ARBA00022777"/>
    </source>
</evidence>
<dbReference type="GO" id="GO:0005829">
    <property type="term" value="C:cytosol"/>
    <property type="evidence" value="ECO:0007669"/>
    <property type="project" value="TreeGrafter"/>
</dbReference>
<evidence type="ECO:0000256" key="10">
    <source>
        <dbReference type="SAM" id="MobiDB-lite"/>
    </source>
</evidence>
<keyword evidence="3" id="KW-0808">Transferase</keyword>
<dbReference type="SMART" id="SM00220">
    <property type="entry name" value="S_TKc"/>
    <property type="match status" value="1"/>
</dbReference>
<evidence type="ECO:0000313" key="13">
    <source>
        <dbReference type="EMBL" id="TPX30224.1"/>
    </source>
</evidence>
<organism evidence="13 14">
    <name type="scientific">Synchytrium microbalum</name>
    <dbReference type="NCBI Taxonomy" id="1806994"/>
    <lineage>
        <taxon>Eukaryota</taxon>
        <taxon>Fungi</taxon>
        <taxon>Fungi incertae sedis</taxon>
        <taxon>Chytridiomycota</taxon>
        <taxon>Chytridiomycota incertae sedis</taxon>
        <taxon>Chytridiomycetes</taxon>
        <taxon>Synchytriales</taxon>
        <taxon>Synchytriaceae</taxon>
        <taxon>Synchytrium</taxon>
    </lineage>
</organism>
<dbReference type="InterPro" id="IPR008271">
    <property type="entry name" value="Ser/Thr_kinase_AS"/>
</dbReference>
<evidence type="ECO:0000256" key="8">
    <source>
        <dbReference type="ARBA" id="ARBA00047454"/>
    </source>
</evidence>
<evidence type="ECO:0000256" key="6">
    <source>
        <dbReference type="ARBA" id="ARBA00022840"/>
    </source>
</evidence>
<feature type="compositionally biased region" description="Low complexity" evidence="10">
    <location>
        <begin position="260"/>
        <end position="274"/>
    </location>
</feature>
<evidence type="ECO:0000256" key="9">
    <source>
        <dbReference type="PROSITE-ProRule" id="PRU10141"/>
    </source>
</evidence>
<protein>
    <recommendedName>
        <fullName evidence="1">cAMP-dependent protein kinase</fullName>
        <ecNumber evidence="1">2.7.11.11</ecNumber>
    </recommendedName>
</protein>
<dbReference type="PROSITE" id="PS51285">
    <property type="entry name" value="AGC_KINASE_CTER"/>
    <property type="match status" value="1"/>
</dbReference>